<dbReference type="GeneID" id="28739665"/>
<dbReference type="PANTHER" id="PTHR42901">
    <property type="entry name" value="ALCOHOL DEHYDROGENASE"/>
    <property type="match status" value="1"/>
</dbReference>
<reference evidence="3 4" key="1">
    <citation type="submission" date="2015-06" db="EMBL/GenBank/DDBJ databases">
        <title>Draft genome of the ant-associated black yeast Phialophora attae CBS 131958.</title>
        <authorList>
            <person name="Moreno L.F."/>
            <person name="Stielow B.J."/>
            <person name="de Hoog S."/>
            <person name="Vicente V.A."/>
            <person name="Weiss V.A."/>
            <person name="de Vries M."/>
            <person name="Cruz L.M."/>
            <person name="Souza E.M."/>
        </authorList>
    </citation>
    <scope>NUCLEOTIDE SEQUENCE [LARGE SCALE GENOMIC DNA]</scope>
    <source>
        <strain evidence="3 4">CBS 131958</strain>
    </source>
</reference>
<dbReference type="PRINTS" id="PR00081">
    <property type="entry name" value="GDHRDH"/>
</dbReference>
<dbReference type="SUPFAM" id="SSF51735">
    <property type="entry name" value="NAD(P)-binding Rossmann-fold domains"/>
    <property type="match status" value="1"/>
</dbReference>
<dbReference type="InterPro" id="IPR036291">
    <property type="entry name" value="NAD(P)-bd_dom_sf"/>
</dbReference>
<accession>A0A0N1HGI5</accession>
<dbReference type="RefSeq" id="XP_017994490.1">
    <property type="nucleotide sequence ID" value="XM_018147785.1"/>
</dbReference>
<sequence length="305" mass="32649">MGAYTEPYAGNGFWKSFTKTWHNKPYNAISPSNPSNSASGKAIFITGGGSGIGKATALAFAQAGAASIAIFGRRVERLESAAAEIRNANPATKVATVGVTSATAPPVDVFVSNAFSMPFQGKLVDTQPEHFRQGLDLNLMGTFNAVQAILPLLAPTATVVDVNSGIGHLGPIPGVPLYAMQKAANIKLFEYLQAEKGEMRVFSIQPGVIATEISSVEESQDDGMFLLKPSLRKWAITDSIDRVVMLPASFQVWLAAGTQADFLKGRFLWVNWDVEELQARKGEIEGSLLLKVQLTGVPMETTFAL</sequence>
<dbReference type="Pfam" id="PF00106">
    <property type="entry name" value="adh_short"/>
    <property type="match status" value="1"/>
</dbReference>
<evidence type="ECO:0000313" key="3">
    <source>
        <dbReference type="EMBL" id="KPI34527.1"/>
    </source>
</evidence>
<keyword evidence="4" id="KW-1185">Reference proteome</keyword>
<dbReference type="Proteomes" id="UP000038010">
    <property type="component" value="Unassembled WGS sequence"/>
</dbReference>
<gene>
    <name evidence="3" type="ORF">AB675_7418</name>
</gene>
<dbReference type="STRING" id="1664694.A0A0N1HGI5"/>
<comment type="caution">
    <text evidence="3">The sequence shown here is derived from an EMBL/GenBank/DDBJ whole genome shotgun (WGS) entry which is preliminary data.</text>
</comment>
<protein>
    <submittedName>
        <fullName evidence="3">Putative oxido</fullName>
    </submittedName>
</protein>
<keyword evidence="2" id="KW-0560">Oxidoreductase</keyword>
<dbReference type="VEuPathDB" id="FungiDB:AB675_7418"/>
<name>A0A0N1HGI5_9EURO</name>
<comment type="similarity">
    <text evidence="1">Belongs to the short-chain dehydrogenases/reductases (SDR) family.</text>
</comment>
<organism evidence="3 4">
    <name type="scientific">Cyphellophora attinorum</name>
    <dbReference type="NCBI Taxonomy" id="1664694"/>
    <lineage>
        <taxon>Eukaryota</taxon>
        <taxon>Fungi</taxon>
        <taxon>Dikarya</taxon>
        <taxon>Ascomycota</taxon>
        <taxon>Pezizomycotina</taxon>
        <taxon>Eurotiomycetes</taxon>
        <taxon>Chaetothyriomycetidae</taxon>
        <taxon>Chaetothyriales</taxon>
        <taxon>Cyphellophoraceae</taxon>
        <taxon>Cyphellophora</taxon>
    </lineage>
</organism>
<proteinExistence type="inferred from homology"/>
<dbReference type="PANTHER" id="PTHR42901:SF1">
    <property type="entry name" value="ALCOHOL DEHYDROGENASE"/>
    <property type="match status" value="1"/>
</dbReference>
<dbReference type="CDD" id="cd05233">
    <property type="entry name" value="SDR_c"/>
    <property type="match status" value="1"/>
</dbReference>
<dbReference type="InterPro" id="IPR002347">
    <property type="entry name" value="SDR_fam"/>
</dbReference>
<dbReference type="AlphaFoldDB" id="A0A0N1HGI5"/>
<dbReference type="Gene3D" id="3.40.50.720">
    <property type="entry name" value="NAD(P)-binding Rossmann-like Domain"/>
    <property type="match status" value="1"/>
</dbReference>
<dbReference type="EMBL" id="LFJN01000057">
    <property type="protein sequence ID" value="KPI34527.1"/>
    <property type="molecule type" value="Genomic_DNA"/>
</dbReference>
<dbReference type="OrthoDB" id="1933717at2759"/>
<evidence type="ECO:0000256" key="2">
    <source>
        <dbReference type="ARBA" id="ARBA00023002"/>
    </source>
</evidence>
<evidence type="ECO:0000313" key="4">
    <source>
        <dbReference type="Proteomes" id="UP000038010"/>
    </source>
</evidence>
<evidence type="ECO:0000256" key="1">
    <source>
        <dbReference type="ARBA" id="ARBA00006484"/>
    </source>
</evidence>
<dbReference type="GO" id="GO:0016491">
    <property type="term" value="F:oxidoreductase activity"/>
    <property type="evidence" value="ECO:0007669"/>
    <property type="project" value="UniProtKB-KW"/>
</dbReference>